<dbReference type="PANTHER" id="PTHR30537">
    <property type="entry name" value="HTH-TYPE TRANSCRIPTIONAL REGULATOR"/>
    <property type="match status" value="1"/>
</dbReference>
<dbReference type="Pfam" id="PF03466">
    <property type="entry name" value="LysR_substrate"/>
    <property type="match status" value="1"/>
</dbReference>
<dbReference type="InterPro" id="IPR036390">
    <property type="entry name" value="WH_DNA-bd_sf"/>
</dbReference>
<accession>A0A0P1IDC9</accession>
<dbReference type="PRINTS" id="PR00039">
    <property type="entry name" value="HTHLYSR"/>
</dbReference>
<dbReference type="InterPro" id="IPR000847">
    <property type="entry name" value="LysR_HTH_N"/>
</dbReference>
<evidence type="ECO:0000259" key="5">
    <source>
        <dbReference type="PROSITE" id="PS50931"/>
    </source>
</evidence>
<keyword evidence="4" id="KW-0804">Transcription</keyword>
<dbReference type="PROSITE" id="PS50931">
    <property type="entry name" value="HTH_LYSR"/>
    <property type="match status" value="1"/>
</dbReference>
<evidence type="ECO:0000313" key="6">
    <source>
        <dbReference type="EMBL" id="CUK06431.1"/>
    </source>
</evidence>
<organism evidence="6 7">
    <name type="scientific">Ruegeria denitrificans</name>
    <dbReference type="NCBI Taxonomy" id="1715692"/>
    <lineage>
        <taxon>Bacteria</taxon>
        <taxon>Pseudomonadati</taxon>
        <taxon>Pseudomonadota</taxon>
        <taxon>Alphaproteobacteria</taxon>
        <taxon>Rhodobacterales</taxon>
        <taxon>Roseobacteraceae</taxon>
        <taxon>Ruegeria</taxon>
    </lineage>
</organism>
<dbReference type="SUPFAM" id="SSF53850">
    <property type="entry name" value="Periplasmic binding protein-like II"/>
    <property type="match status" value="1"/>
</dbReference>
<proteinExistence type="inferred from homology"/>
<dbReference type="InterPro" id="IPR058163">
    <property type="entry name" value="LysR-type_TF_proteobact-type"/>
</dbReference>
<dbReference type="InterPro" id="IPR005119">
    <property type="entry name" value="LysR_subst-bd"/>
</dbReference>
<dbReference type="STRING" id="1715692.RUE5091_02840"/>
<dbReference type="PANTHER" id="PTHR30537:SF26">
    <property type="entry name" value="GLYCINE CLEAVAGE SYSTEM TRANSCRIPTIONAL ACTIVATOR"/>
    <property type="match status" value="1"/>
</dbReference>
<dbReference type="Proteomes" id="UP000051260">
    <property type="component" value="Unassembled WGS sequence"/>
</dbReference>
<evidence type="ECO:0000256" key="3">
    <source>
        <dbReference type="ARBA" id="ARBA00023125"/>
    </source>
</evidence>
<dbReference type="GO" id="GO:0043565">
    <property type="term" value="F:sequence-specific DNA binding"/>
    <property type="evidence" value="ECO:0007669"/>
    <property type="project" value="TreeGrafter"/>
</dbReference>
<dbReference type="Pfam" id="PF00126">
    <property type="entry name" value="HTH_1"/>
    <property type="match status" value="1"/>
</dbReference>
<sequence>MDRLPNPSWLRSFETAARHLNFTTTAKELGLTQTAVSLHIRSLEAELGQKLFTRNARRLELTELGQSYSLTVRRALGDIALSTNSLFGPASRQTLTIRAAISTATYWVAAELSDFTARHPEIPVRLVSHIWNDSVAPGDVDVEIRLGYGDWPGVQSEKLTDEKLVPVCRTGDSPLTLNALAQGPLIHILGYEDNWARYFQANDIAPPDQPPRHSVDTSVAALQLVMAGAGYATVLERFARNAIRQAAPIVIAGPAIPFAQSHYLISTQGAAQPTAAAGLFCAWLRERLAADAAD</sequence>
<evidence type="ECO:0000313" key="7">
    <source>
        <dbReference type="Proteomes" id="UP000051260"/>
    </source>
</evidence>
<keyword evidence="2" id="KW-0805">Transcription regulation</keyword>
<dbReference type="SUPFAM" id="SSF46785">
    <property type="entry name" value="Winged helix' DNA-binding domain"/>
    <property type="match status" value="1"/>
</dbReference>
<dbReference type="Gene3D" id="1.10.10.10">
    <property type="entry name" value="Winged helix-like DNA-binding domain superfamily/Winged helix DNA-binding domain"/>
    <property type="match status" value="1"/>
</dbReference>
<dbReference type="EMBL" id="CYUD01000008">
    <property type="protein sequence ID" value="CUK06431.1"/>
    <property type="molecule type" value="Genomic_DNA"/>
</dbReference>
<dbReference type="InterPro" id="IPR036388">
    <property type="entry name" value="WH-like_DNA-bd_sf"/>
</dbReference>
<name>A0A0P1IDC9_9RHOB</name>
<dbReference type="OrthoDB" id="9813056at2"/>
<evidence type="ECO:0000256" key="4">
    <source>
        <dbReference type="ARBA" id="ARBA00023163"/>
    </source>
</evidence>
<gene>
    <name evidence="6" type="primary">gcvA_7</name>
    <name evidence="6" type="ORF">RUE5091_02840</name>
</gene>
<evidence type="ECO:0000256" key="2">
    <source>
        <dbReference type="ARBA" id="ARBA00023015"/>
    </source>
</evidence>
<dbReference type="Gene3D" id="3.40.190.10">
    <property type="entry name" value="Periplasmic binding protein-like II"/>
    <property type="match status" value="2"/>
</dbReference>
<dbReference type="RefSeq" id="WP_058282515.1">
    <property type="nucleotide sequence ID" value="NZ_CYUD01000008.1"/>
</dbReference>
<dbReference type="AlphaFoldDB" id="A0A0P1IDC9"/>
<keyword evidence="7" id="KW-1185">Reference proteome</keyword>
<dbReference type="GO" id="GO:0006351">
    <property type="term" value="P:DNA-templated transcription"/>
    <property type="evidence" value="ECO:0007669"/>
    <property type="project" value="TreeGrafter"/>
</dbReference>
<comment type="similarity">
    <text evidence="1">Belongs to the LysR transcriptional regulatory family.</text>
</comment>
<reference evidence="7" key="1">
    <citation type="submission" date="2015-09" db="EMBL/GenBank/DDBJ databases">
        <authorList>
            <person name="Rodrigo-Torres L."/>
            <person name="Arahal D.R."/>
        </authorList>
    </citation>
    <scope>NUCLEOTIDE SEQUENCE [LARGE SCALE GENOMIC DNA]</scope>
    <source>
        <strain evidence="7">CECT 5091</strain>
    </source>
</reference>
<dbReference type="GO" id="GO:0003700">
    <property type="term" value="F:DNA-binding transcription factor activity"/>
    <property type="evidence" value="ECO:0007669"/>
    <property type="project" value="InterPro"/>
</dbReference>
<feature type="domain" description="HTH lysR-type" evidence="5">
    <location>
        <begin position="5"/>
        <end position="62"/>
    </location>
</feature>
<protein>
    <submittedName>
        <fullName evidence="6">Gcv operon activator</fullName>
    </submittedName>
</protein>
<keyword evidence="3" id="KW-0238">DNA-binding</keyword>
<evidence type="ECO:0000256" key="1">
    <source>
        <dbReference type="ARBA" id="ARBA00009437"/>
    </source>
</evidence>